<evidence type="ECO:0000313" key="5">
    <source>
        <dbReference type="EMBL" id="SUI67664.1"/>
    </source>
</evidence>
<dbReference type="InterPro" id="IPR036188">
    <property type="entry name" value="FAD/NAD-bd_sf"/>
</dbReference>
<evidence type="ECO:0000256" key="3">
    <source>
        <dbReference type="ARBA" id="ARBA00022827"/>
    </source>
</evidence>
<dbReference type="PANTHER" id="PTHR46056:SF12">
    <property type="entry name" value="LONG-CHAIN-ALCOHOL OXIDASE"/>
    <property type="match status" value="1"/>
</dbReference>
<protein>
    <submittedName>
        <fullName evidence="5">Gluconate 2-dehydrogenase flavoprotein</fullName>
        <ecNumber evidence="5">1.1.99.3</ecNumber>
    </submittedName>
</protein>
<keyword evidence="3" id="KW-0274">FAD</keyword>
<dbReference type="Gene3D" id="3.50.50.60">
    <property type="entry name" value="FAD/NAD(P)-binding domain"/>
    <property type="match status" value="1"/>
</dbReference>
<dbReference type="SUPFAM" id="SSF51905">
    <property type="entry name" value="FAD/NAD(P)-binding domain"/>
    <property type="match status" value="1"/>
</dbReference>
<reference evidence="5 6" key="1">
    <citation type="submission" date="2018-06" db="EMBL/GenBank/DDBJ databases">
        <authorList>
            <consortium name="Pathogen Informatics"/>
            <person name="Doyle S."/>
        </authorList>
    </citation>
    <scope>NUCLEOTIDE SEQUENCE [LARGE SCALE GENOMIC DNA]</scope>
    <source>
        <strain evidence="5 6">NCTC10211</strain>
    </source>
</reference>
<evidence type="ECO:0000256" key="1">
    <source>
        <dbReference type="ARBA" id="ARBA00010790"/>
    </source>
</evidence>
<dbReference type="Proteomes" id="UP000254765">
    <property type="component" value="Unassembled WGS sequence"/>
</dbReference>
<keyword evidence="4 5" id="KW-0560">Oxidoreductase</keyword>
<proteinExistence type="inferred from homology"/>
<accession>A0A379ZUT1</accession>
<dbReference type="EMBL" id="UGYK01000002">
    <property type="protein sequence ID" value="SUI67664.1"/>
    <property type="molecule type" value="Genomic_DNA"/>
</dbReference>
<evidence type="ECO:0000256" key="4">
    <source>
        <dbReference type="ARBA" id="ARBA00023002"/>
    </source>
</evidence>
<name>A0A379ZUT1_SERMA</name>
<dbReference type="EC" id="1.1.99.3" evidence="5"/>
<sequence length="304" mass="34022">MATVMKKVDAVIVGFGWVGAIMAKELTEAGLNVVALERGPMRDTYPDGSYPQVIDELTYNIRRKLFQDLSKSTVTIRHNSSQTAVPYRQLAAFLPGTGVGGAGLHWSGVHFRVDPIELRMRSHYEERYGKNFIPKDMTIQDFGVTYDELEPFFDKAEKVFGTSGTAWTIKGQKVAQKGGNRFAPDRSDDFPLPAQKNTYSAQLFEKAALEVGYHPYNLPSANTSDSYTNPYGAQMGPCNFCGFCSGYACYMYSKALAERQHLAGVAHGETLRAAHQRQRAEGQPDRRQIPRHRRELRRCAGPRN</sequence>
<evidence type="ECO:0000313" key="6">
    <source>
        <dbReference type="Proteomes" id="UP000254765"/>
    </source>
</evidence>
<dbReference type="PANTHER" id="PTHR46056">
    <property type="entry name" value="LONG-CHAIN-ALCOHOL OXIDASE"/>
    <property type="match status" value="1"/>
</dbReference>
<keyword evidence="2" id="KW-0285">Flavoprotein</keyword>
<gene>
    <name evidence="5" type="ORF">NCTC10211_04255</name>
</gene>
<dbReference type="GO" id="GO:0033717">
    <property type="term" value="F:gluconate 2-dehydrogenase (acceptor) activity"/>
    <property type="evidence" value="ECO:0007669"/>
    <property type="project" value="UniProtKB-EC"/>
</dbReference>
<organism evidence="5 6">
    <name type="scientific">Serratia marcescens</name>
    <dbReference type="NCBI Taxonomy" id="615"/>
    <lineage>
        <taxon>Bacteria</taxon>
        <taxon>Pseudomonadati</taxon>
        <taxon>Pseudomonadota</taxon>
        <taxon>Gammaproteobacteria</taxon>
        <taxon>Enterobacterales</taxon>
        <taxon>Yersiniaceae</taxon>
        <taxon>Serratia</taxon>
    </lineage>
</organism>
<dbReference type="AlphaFoldDB" id="A0A379ZUT1"/>
<evidence type="ECO:0000256" key="2">
    <source>
        <dbReference type="ARBA" id="ARBA00022630"/>
    </source>
</evidence>
<comment type="similarity">
    <text evidence="1">Belongs to the GMC oxidoreductase family.</text>
</comment>